<dbReference type="Gene3D" id="1.25.40.20">
    <property type="entry name" value="Ankyrin repeat-containing domain"/>
    <property type="match status" value="1"/>
</dbReference>
<dbReference type="RefSeq" id="WP_022612421.1">
    <property type="nucleotide sequence ID" value="NZ_LK391965.1"/>
</dbReference>
<reference evidence="4 5" key="1">
    <citation type="journal article" date="2013" name="ISME J.">
        <title>Comparative genomics of pathogenic lineages of Vibrio nigripulchritudo identifies virulence-associated traits.</title>
        <authorList>
            <person name="Goudenege D."/>
            <person name="Labreuche Y."/>
            <person name="Krin E."/>
            <person name="Ansquer D."/>
            <person name="Mangenot S."/>
            <person name="Calteau A."/>
            <person name="Medigue C."/>
            <person name="Mazel D."/>
            <person name="Polz M.F."/>
            <person name="Le Roux F."/>
        </authorList>
    </citation>
    <scope>NUCLEOTIDE SEQUENCE [LARGE SCALE GENOMIC DNA]</scope>
    <source>
        <strain evidence="4 5">SOn1</strain>
    </source>
</reference>
<sequence>MKKWGWLLIAGLLALSMAAKGDLMNIFGSKPYADAFFEGDMLNIAKAIKKKDGEVITKLGKAIEDIDAPGKHGMTLLGFAVNDENPVAIKALMALGADPSIELPELGSVAYHAMWRKSDEPLEALLESGMDPNLRDEEDTLIFNTPLLEESDAMKLLVEYGADVNARDSLGNTPVLHLVSTAFDEVLYLLDHGADADVMTDSGVSLAYSIQLDLEDMDQSTEAYQKMLKIQQKLVEKGVKFPALTPFGERFRNNIVFCQEPHGYMPKAECKVEGVNEYLREQTEQEKRLDEKILKERFGIEHRF</sequence>
<dbReference type="GO" id="GO:0016567">
    <property type="term" value="P:protein ubiquitination"/>
    <property type="evidence" value="ECO:0007669"/>
    <property type="project" value="TreeGrafter"/>
</dbReference>
<dbReference type="SUPFAM" id="SSF48403">
    <property type="entry name" value="Ankyrin repeat"/>
    <property type="match status" value="1"/>
</dbReference>
<proteinExistence type="predicted"/>
<evidence type="ECO:0000256" key="3">
    <source>
        <dbReference type="SAM" id="SignalP"/>
    </source>
</evidence>
<evidence type="ECO:0008006" key="6">
    <source>
        <dbReference type="Google" id="ProtNLM"/>
    </source>
</evidence>
<feature type="chain" id="PRO_5043730004" description="Ankyrin repeat protein" evidence="3">
    <location>
        <begin position="22"/>
        <end position="304"/>
    </location>
</feature>
<dbReference type="InterPro" id="IPR051573">
    <property type="entry name" value="Ankyrin-SOCS_box_domain"/>
</dbReference>
<feature type="signal peptide" evidence="3">
    <location>
        <begin position="1"/>
        <end position="21"/>
    </location>
</feature>
<dbReference type="GO" id="GO:0045732">
    <property type="term" value="P:positive regulation of protein catabolic process"/>
    <property type="evidence" value="ECO:0007669"/>
    <property type="project" value="TreeGrafter"/>
</dbReference>
<name>A0AAV2VSU9_9VIBR</name>
<dbReference type="EMBL" id="CAOF01000125">
    <property type="protein sequence ID" value="CCO47716.1"/>
    <property type="molecule type" value="Genomic_DNA"/>
</dbReference>
<protein>
    <recommendedName>
        <fullName evidence="6">Ankyrin repeat protein</fullName>
    </recommendedName>
</protein>
<dbReference type="PANTHER" id="PTHR24136">
    <property type="entry name" value="SOWAH (DROSOPHILA) HOMOLOG"/>
    <property type="match status" value="1"/>
</dbReference>
<keyword evidence="1" id="KW-0677">Repeat</keyword>
<organism evidence="4 5">
    <name type="scientific">Vibrio nigripulchritudo SOn1</name>
    <dbReference type="NCBI Taxonomy" id="1238450"/>
    <lineage>
        <taxon>Bacteria</taxon>
        <taxon>Pseudomonadati</taxon>
        <taxon>Pseudomonadota</taxon>
        <taxon>Gammaproteobacteria</taxon>
        <taxon>Vibrionales</taxon>
        <taxon>Vibrionaceae</taxon>
        <taxon>Vibrio</taxon>
    </lineage>
</organism>
<evidence type="ECO:0000256" key="2">
    <source>
        <dbReference type="ARBA" id="ARBA00023043"/>
    </source>
</evidence>
<comment type="caution">
    <text evidence="4">The sequence shown here is derived from an EMBL/GenBank/DDBJ whole genome shotgun (WGS) entry which is preliminary data.</text>
</comment>
<keyword evidence="2" id="KW-0040">ANK repeat</keyword>
<evidence type="ECO:0000313" key="5">
    <source>
        <dbReference type="Proteomes" id="UP000018211"/>
    </source>
</evidence>
<dbReference type="PANTHER" id="PTHR24136:SF15">
    <property type="entry name" value="ANK_REP_REGION DOMAIN-CONTAINING PROTEIN"/>
    <property type="match status" value="1"/>
</dbReference>
<dbReference type="AlphaFoldDB" id="A0AAV2VSU9"/>
<gene>
    <name evidence="4" type="ORF">VIBNISOn1_340031</name>
</gene>
<dbReference type="InterPro" id="IPR036770">
    <property type="entry name" value="Ankyrin_rpt-contain_sf"/>
</dbReference>
<keyword evidence="3" id="KW-0732">Signal</keyword>
<evidence type="ECO:0000256" key="1">
    <source>
        <dbReference type="ARBA" id="ARBA00022737"/>
    </source>
</evidence>
<evidence type="ECO:0000313" key="4">
    <source>
        <dbReference type="EMBL" id="CCO47716.1"/>
    </source>
</evidence>
<dbReference type="Proteomes" id="UP000018211">
    <property type="component" value="Unassembled WGS sequence"/>
</dbReference>
<accession>A0AAV2VSU9</accession>